<keyword evidence="1" id="KW-0479">Metal-binding</keyword>
<feature type="domain" description="Cupin type-2" evidence="2">
    <location>
        <begin position="41"/>
        <end position="108"/>
    </location>
</feature>
<dbReference type="InterPro" id="IPR013096">
    <property type="entry name" value="Cupin_2"/>
</dbReference>
<sequence length="114" mass="12025">MQTLTSNIVKAENKAGGKGTITIEKLLGEKELGGNDMFAKVTIPPGCSIGFHEHHGNAETYHILQGEALYNDNGKEMTIGVGTTTYCPDGEGHGIENASSSGDLVFMALISKTL</sequence>
<keyword evidence="4" id="KW-1185">Reference proteome</keyword>
<dbReference type="AlphaFoldDB" id="A0A0B2K0L0"/>
<dbReference type="CDD" id="cd02221">
    <property type="entry name" value="cupin_TM1287-like"/>
    <property type="match status" value="1"/>
</dbReference>
<dbReference type="Pfam" id="PF07883">
    <property type="entry name" value="Cupin_2"/>
    <property type="match status" value="1"/>
</dbReference>
<dbReference type="STRING" id="82374.NZ47_04550"/>
<comment type="caution">
    <text evidence="3">The sequence shown here is derived from an EMBL/GenBank/DDBJ whole genome shotgun (WGS) entry which is preliminary data.</text>
</comment>
<name>A0A0B2K0L0_9FIRM</name>
<evidence type="ECO:0000259" key="2">
    <source>
        <dbReference type="Pfam" id="PF07883"/>
    </source>
</evidence>
<dbReference type="InterPro" id="IPR051610">
    <property type="entry name" value="GPI/OXD"/>
</dbReference>
<dbReference type="RefSeq" id="WP_039206918.1">
    <property type="nucleotide sequence ID" value="NZ_JSCE01000089.1"/>
</dbReference>
<dbReference type="Proteomes" id="UP000030993">
    <property type="component" value="Unassembled WGS sequence"/>
</dbReference>
<evidence type="ECO:0000313" key="4">
    <source>
        <dbReference type="Proteomes" id="UP000030993"/>
    </source>
</evidence>
<gene>
    <name evidence="3" type="ORF">NZ47_04550</name>
</gene>
<dbReference type="GO" id="GO:0046872">
    <property type="term" value="F:metal ion binding"/>
    <property type="evidence" value="ECO:0007669"/>
    <property type="project" value="UniProtKB-KW"/>
</dbReference>
<evidence type="ECO:0000256" key="1">
    <source>
        <dbReference type="ARBA" id="ARBA00022723"/>
    </source>
</evidence>
<evidence type="ECO:0000313" key="3">
    <source>
        <dbReference type="EMBL" id="KHM52493.1"/>
    </source>
</evidence>
<proteinExistence type="predicted"/>
<reference evidence="3 4" key="1">
    <citation type="journal article" date="2013" name="PLoS ONE">
        <title>Identification and characterization of three novel lipases belonging to families II and V from Anaerovibrio lipolyticus 5ST.</title>
        <authorList>
            <person name="Prive F."/>
            <person name="Kaderbhai N.N."/>
            <person name="Girdwood S."/>
            <person name="Worgan H.J."/>
            <person name="Pinloche E."/>
            <person name="Scollan N.D."/>
            <person name="Huws S.A."/>
            <person name="Newbold C.J."/>
        </authorList>
    </citation>
    <scope>NUCLEOTIDE SEQUENCE [LARGE SCALE GENOMIC DNA]</scope>
    <source>
        <strain evidence="3 4">5S</strain>
    </source>
</reference>
<accession>A0A0B2K0L0</accession>
<dbReference type="Gene3D" id="2.60.120.10">
    <property type="entry name" value="Jelly Rolls"/>
    <property type="match status" value="1"/>
</dbReference>
<dbReference type="InterPro" id="IPR011051">
    <property type="entry name" value="RmlC_Cupin_sf"/>
</dbReference>
<dbReference type="PANTHER" id="PTHR35848:SF6">
    <property type="entry name" value="CUPIN TYPE-2 DOMAIN-CONTAINING PROTEIN"/>
    <property type="match status" value="1"/>
</dbReference>
<organism evidence="3 4">
    <name type="scientific">Anaerovibrio lipolyticus</name>
    <dbReference type="NCBI Taxonomy" id="82374"/>
    <lineage>
        <taxon>Bacteria</taxon>
        <taxon>Bacillati</taxon>
        <taxon>Bacillota</taxon>
        <taxon>Negativicutes</taxon>
        <taxon>Selenomonadales</taxon>
        <taxon>Selenomonadaceae</taxon>
        <taxon>Anaerovibrio</taxon>
    </lineage>
</organism>
<dbReference type="SUPFAM" id="SSF51182">
    <property type="entry name" value="RmlC-like cupins"/>
    <property type="match status" value="1"/>
</dbReference>
<protein>
    <submittedName>
        <fullName evidence="3">Cupin</fullName>
    </submittedName>
</protein>
<dbReference type="InterPro" id="IPR014710">
    <property type="entry name" value="RmlC-like_jellyroll"/>
</dbReference>
<dbReference type="eggNOG" id="COG1917">
    <property type="taxonomic scope" value="Bacteria"/>
</dbReference>
<dbReference type="EMBL" id="JSCE01000089">
    <property type="protein sequence ID" value="KHM52493.1"/>
    <property type="molecule type" value="Genomic_DNA"/>
</dbReference>
<dbReference type="PANTHER" id="PTHR35848">
    <property type="entry name" value="OXALATE-BINDING PROTEIN"/>
    <property type="match status" value="1"/>
</dbReference>